<feature type="signal peptide" evidence="1">
    <location>
        <begin position="1"/>
        <end position="23"/>
    </location>
</feature>
<evidence type="ECO:0000313" key="3">
    <source>
        <dbReference type="EMBL" id="ADK82881.1"/>
    </source>
</evidence>
<dbReference type="STRING" id="573413.Spirs_3795"/>
<dbReference type="eggNOG" id="COG4254">
    <property type="taxonomic scope" value="Bacteria"/>
</dbReference>
<keyword evidence="4" id="KW-1185">Reference proteome</keyword>
<name>E1R826_SEDSS</name>
<keyword evidence="1" id="KW-0732">Signal</keyword>
<dbReference type="KEGG" id="ssm:Spirs_3795"/>
<feature type="domain" description="FecR protein" evidence="2">
    <location>
        <begin position="59"/>
        <end position="152"/>
    </location>
</feature>
<dbReference type="PANTHER" id="PTHR38731:SF1">
    <property type="entry name" value="FECR PROTEIN DOMAIN-CONTAINING PROTEIN"/>
    <property type="match status" value="1"/>
</dbReference>
<gene>
    <name evidence="3" type="ordered locus">Spirs_3795</name>
</gene>
<dbReference type="InterPro" id="IPR006860">
    <property type="entry name" value="FecR"/>
</dbReference>
<evidence type="ECO:0000256" key="1">
    <source>
        <dbReference type="SAM" id="SignalP"/>
    </source>
</evidence>
<feature type="chain" id="PRO_5003150603" description="FecR protein domain-containing protein" evidence="1">
    <location>
        <begin position="24"/>
        <end position="227"/>
    </location>
</feature>
<evidence type="ECO:0000313" key="4">
    <source>
        <dbReference type="Proteomes" id="UP000002318"/>
    </source>
</evidence>
<dbReference type="EMBL" id="CP002116">
    <property type="protein sequence ID" value="ADK82881.1"/>
    <property type="molecule type" value="Genomic_DNA"/>
</dbReference>
<organism evidence="3 4">
    <name type="scientific">Sediminispirochaeta smaragdinae (strain DSM 11293 / JCM 15392 / SEBR 4228)</name>
    <name type="common">Spirochaeta smaragdinae</name>
    <dbReference type="NCBI Taxonomy" id="573413"/>
    <lineage>
        <taxon>Bacteria</taxon>
        <taxon>Pseudomonadati</taxon>
        <taxon>Spirochaetota</taxon>
        <taxon>Spirochaetia</taxon>
        <taxon>Spirochaetales</taxon>
        <taxon>Spirochaetaceae</taxon>
        <taxon>Sediminispirochaeta</taxon>
    </lineage>
</organism>
<evidence type="ECO:0000259" key="2">
    <source>
        <dbReference type="Pfam" id="PF04773"/>
    </source>
</evidence>
<accession>E1R826</accession>
<dbReference type="AlphaFoldDB" id="E1R826"/>
<sequence>MKSIVRIILLSLSMLLFTVTALSAENAVVEKVSGKVELQKNGGSWEALSAGDEIPLGATISTGFRSEALLQIGAATLEVKQLTRMRLDELIQKEGVVKTDLFLRVGRVKTEVKHTEGLQQDFRLRSPVSTAAVRGTSFSFDGSNLQVFTGLVALTNTLNQVARVAAGENSSTDGFSLPPEGVEALEQMFNVSINTSQIEEQLESLLPSLDLTSTGSVTINWTYSSPQ</sequence>
<dbReference type="RefSeq" id="WP_013256340.1">
    <property type="nucleotide sequence ID" value="NC_014364.1"/>
</dbReference>
<dbReference type="HOGENOM" id="CLU_092443_0_0_12"/>
<dbReference type="Proteomes" id="UP000002318">
    <property type="component" value="Chromosome"/>
</dbReference>
<dbReference type="PANTHER" id="PTHR38731">
    <property type="entry name" value="LIPL45-RELATED LIPOPROTEIN-RELATED"/>
    <property type="match status" value="1"/>
</dbReference>
<reference evidence="3 4" key="1">
    <citation type="journal article" date="2010" name="Stand. Genomic Sci.">
        <title>Complete genome sequence of Spirochaeta smaragdinae type strain (SEBR 4228).</title>
        <authorList>
            <person name="Mavromatis K."/>
            <person name="Yasawong M."/>
            <person name="Chertkov O."/>
            <person name="Lapidus A."/>
            <person name="Lucas S."/>
            <person name="Nolan M."/>
            <person name="Del Rio T.G."/>
            <person name="Tice H."/>
            <person name="Cheng J.F."/>
            <person name="Pitluck S."/>
            <person name="Liolios K."/>
            <person name="Ivanova N."/>
            <person name="Tapia R."/>
            <person name="Han C."/>
            <person name="Bruce D."/>
            <person name="Goodwin L."/>
            <person name="Pati A."/>
            <person name="Chen A."/>
            <person name="Palaniappan K."/>
            <person name="Land M."/>
            <person name="Hauser L."/>
            <person name="Chang Y.J."/>
            <person name="Jeffries C.D."/>
            <person name="Detter J.C."/>
            <person name="Rohde M."/>
            <person name="Brambilla E."/>
            <person name="Spring S."/>
            <person name="Goker M."/>
            <person name="Sikorski J."/>
            <person name="Woyke T."/>
            <person name="Bristow J."/>
            <person name="Eisen J.A."/>
            <person name="Markowitz V."/>
            <person name="Hugenholtz P."/>
            <person name="Klenk H.P."/>
            <person name="Kyrpides N.C."/>
        </authorList>
    </citation>
    <scope>NUCLEOTIDE SEQUENCE [LARGE SCALE GENOMIC DNA]</scope>
    <source>
        <strain evidence="4">DSM 11293 / JCM 15392 / SEBR 4228</strain>
    </source>
</reference>
<protein>
    <recommendedName>
        <fullName evidence="2">FecR protein domain-containing protein</fullName>
    </recommendedName>
</protein>
<dbReference type="Pfam" id="PF04773">
    <property type="entry name" value="FecR"/>
    <property type="match status" value="1"/>
</dbReference>
<proteinExistence type="predicted"/>
<dbReference type="OrthoDB" id="368636at2"/>